<keyword evidence="2" id="KW-1185">Reference proteome</keyword>
<dbReference type="Proteomes" id="UP000607653">
    <property type="component" value="Unassembled WGS sequence"/>
</dbReference>
<gene>
    <name evidence="1" type="ORF">HUJ06_014379</name>
</gene>
<dbReference type="EMBL" id="DUZY01000005">
    <property type="protein sequence ID" value="DAD40056.1"/>
    <property type="molecule type" value="Genomic_DNA"/>
</dbReference>
<evidence type="ECO:0000313" key="1">
    <source>
        <dbReference type="EMBL" id="DAD40056.1"/>
    </source>
</evidence>
<name>A0A822ZAJ0_NELNU</name>
<organism evidence="1 2">
    <name type="scientific">Nelumbo nucifera</name>
    <name type="common">Sacred lotus</name>
    <dbReference type="NCBI Taxonomy" id="4432"/>
    <lineage>
        <taxon>Eukaryota</taxon>
        <taxon>Viridiplantae</taxon>
        <taxon>Streptophyta</taxon>
        <taxon>Embryophyta</taxon>
        <taxon>Tracheophyta</taxon>
        <taxon>Spermatophyta</taxon>
        <taxon>Magnoliopsida</taxon>
        <taxon>Proteales</taxon>
        <taxon>Nelumbonaceae</taxon>
        <taxon>Nelumbo</taxon>
    </lineage>
</organism>
<protein>
    <submittedName>
        <fullName evidence="1">Uncharacterized protein</fullName>
    </submittedName>
</protein>
<comment type="caution">
    <text evidence="1">The sequence shown here is derived from an EMBL/GenBank/DDBJ whole genome shotgun (WGS) entry which is preliminary data.</text>
</comment>
<dbReference type="AlphaFoldDB" id="A0A822ZAJ0"/>
<evidence type="ECO:0000313" key="2">
    <source>
        <dbReference type="Proteomes" id="UP000607653"/>
    </source>
</evidence>
<proteinExistence type="predicted"/>
<accession>A0A822ZAJ0</accession>
<sequence>MKVNINEYMNNRIFEKTNKKWRGWGHGNSMPSSKKKQTRRCVCVWYLSIIFCPLIS</sequence>
<reference evidence="1 2" key="1">
    <citation type="journal article" date="2020" name="Mol. Biol. Evol.">
        <title>Distinct Expression and Methylation Patterns for Genes with Different Fates following a Single Whole-Genome Duplication in Flowering Plants.</title>
        <authorList>
            <person name="Shi T."/>
            <person name="Rahmani R.S."/>
            <person name="Gugger P.F."/>
            <person name="Wang M."/>
            <person name="Li H."/>
            <person name="Zhang Y."/>
            <person name="Li Z."/>
            <person name="Wang Q."/>
            <person name="Van de Peer Y."/>
            <person name="Marchal K."/>
            <person name="Chen J."/>
        </authorList>
    </citation>
    <scope>NUCLEOTIDE SEQUENCE [LARGE SCALE GENOMIC DNA]</scope>
    <source>
        <tissue evidence="1">Leaf</tissue>
    </source>
</reference>